<evidence type="ECO:0000313" key="1">
    <source>
        <dbReference type="Ensembl" id="ENSJHYP00000003634.1"/>
    </source>
</evidence>
<reference evidence="1" key="2">
    <citation type="submission" date="2025-09" db="UniProtKB">
        <authorList>
            <consortium name="Ensembl"/>
        </authorList>
    </citation>
    <scope>IDENTIFICATION</scope>
</reference>
<proteinExistence type="predicted"/>
<dbReference type="AlphaFoldDB" id="A0A8C5NJF7"/>
<dbReference type="Proteomes" id="UP000694408">
    <property type="component" value="Unplaced"/>
</dbReference>
<keyword evidence="2" id="KW-1185">Reference proteome</keyword>
<organism evidence="1 2">
    <name type="scientific">Junco hyemalis</name>
    <name type="common">Dark-eyed junco</name>
    <dbReference type="NCBI Taxonomy" id="40217"/>
    <lineage>
        <taxon>Eukaryota</taxon>
        <taxon>Metazoa</taxon>
        <taxon>Chordata</taxon>
        <taxon>Craniata</taxon>
        <taxon>Vertebrata</taxon>
        <taxon>Euteleostomi</taxon>
        <taxon>Archelosauria</taxon>
        <taxon>Archosauria</taxon>
        <taxon>Dinosauria</taxon>
        <taxon>Saurischia</taxon>
        <taxon>Theropoda</taxon>
        <taxon>Coelurosauria</taxon>
        <taxon>Aves</taxon>
        <taxon>Neognathae</taxon>
        <taxon>Neoaves</taxon>
        <taxon>Telluraves</taxon>
        <taxon>Australaves</taxon>
        <taxon>Passeriformes</taxon>
        <taxon>Passerellidae</taxon>
        <taxon>Junco</taxon>
    </lineage>
</organism>
<name>A0A8C5NJF7_JUNHY</name>
<protein>
    <submittedName>
        <fullName evidence="1">Uncharacterized protein</fullName>
    </submittedName>
</protein>
<reference evidence="1" key="1">
    <citation type="submission" date="2025-08" db="UniProtKB">
        <authorList>
            <consortium name="Ensembl"/>
        </authorList>
    </citation>
    <scope>IDENTIFICATION</scope>
</reference>
<sequence>MPQPKHKLGSYLARICHRLKQTRSVYSLTNCSFQALKIIELILYQLSGGKLTEPTPNSAQLNLHDSRFFLIPLYQSLKSRQHLPELFMHHSHLLHRQPCFCAGLEAGFWTTSPTALLQKCHMQDEPGVSWSLIPHCLAWGRCSLEPGPGSCSPQTLTGAGGTP</sequence>
<accession>A0A8C5NJF7</accession>
<dbReference type="Ensembl" id="ENSJHYT00000004473.1">
    <property type="protein sequence ID" value="ENSJHYP00000003634.1"/>
    <property type="gene ID" value="ENSJHYG00000002996.1"/>
</dbReference>
<evidence type="ECO:0000313" key="2">
    <source>
        <dbReference type="Proteomes" id="UP000694408"/>
    </source>
</evidence>